<feature type="transmembrane region" description="Helical" evidence="1">
    <location>
        <begin position="63"/>
        <end position="82"/>
    </location>
</feature>
<keyword evidence="2" id="KW-0614">Plasmid</keyword>
<keyword evidence="1" id="KW-1133">Transmembrane helix</keyword>
<keyword evidence="1" id="KW-0812">Transmembrane</keyword>
<feature type="transmembrane region" description="Helical" evidence="1">
    <location>
        <begin position="32"/>
        <end position="51"/>
    </location>
</feature>
<reference evidence="2 3" key="1">
    <citation type="submission" date="2016-11" db="EMBL/GenBank/DDBJ databases">
        <title>Networking in microbes: conjugative elements and plasmids in the genus Alteromonas.</title>
        <authorList>
            <person name="Lopez-Perez M."/>
            <person name="Ramon-Marco N."/>
            <person name="Rodriguez-Valera F."/>
        </authorList>
    </citation>
    <scope>NUCLEOTIDE SEQUENCE [LARGE SCALE GENOMIC DNA]</scope>
    <source>
        <strain evidence="2 3">CP48</strain>
        <plasmid evidence="3">pamcp48-600</plasmid>
    </source>
</reference>
<evidence type="ECO:0000313" key="3">
    <source>
        <dbReference type="Proteomes" id="UP000182101"/>
    </source>
</evidence>
<dbReference type="Proteomes" id="UP000182101">
    <property type="component" value="Plasmid pAMCP48-600"/>
</dbReference>
<dbReference type="EMBL" id="CP018025">
    <property type="protein sequence ID" value="APD92131.1"/>
    <property type="molecule type" value="Genomic_DNA"/>
</dbReference>
<proteinExistence type="predicted"/>
<gene>
    <name evidence="2" type="ORF">BM524_19615</name>
</gene>
<evidence type="ECO:0000256" key="1">
    <source>
        <dbReference type="SAM" id="Phobius"/>
    </source>
</evidence>
<accession>A0AAC9NTW8</accession>
<keyword evidence="1" id="KW-0472">Membrane</keyword>
<sequence>MTSYKSFLLFFFAMVLAVLSQLLPVNHDDMHFALKMSFVPCCCAVVLSYLFKMDVNNKESWRREVFIFCASVLGSVLLIKLSVSGIGILSMLFGIAITVLLLTLLLNVVEGATAR</sequence>
<evidence type="ECO:0000313" key="2">
    <source>
        <dbReference type="EMBL" id="APD92131.1"/>
    </source>
</evidence>
<name>A0AAC9NTW8_9ALTE</name>
<feature type="transmembrane region" description="Helical" evidence="1">
    <location>
        <begin position="88"/>
        <end position="109"/>
    </location>
</feature>
<dbReference type="RefSeq" id="WP_071960741.1">
    <property type="nucleotide sequence ID" value="NZ_CP018025.1"/>
</dbReference>
<organism evidence="2 3">
    <name type="scientific">Alteromonas mediterranea</name>
    <dbReference type="NCBI Taxonomy" id="314275"/>
    <lineage>
        <taxon>Bacteria</taxon>
        <taxon>Pseudomonadati</taxon>
        <taxon>Pseudomonadota</taxon>
        <taxon>Gammaproteobacteria</taxon>
        <taxon>Alteromonadales</taxon>
        <taxon>Alteromonadaceae</taxon>
        <taxon>Alteromonas/Salinimonas group</taxon>
        <taxon>Alteromonas</taxon>
    </lineage>
</organism>
<geneLocation type="plasmid" evidence="3">
    <name>pamcp48-600</name>
</geneLocation>
<protein>
    <submittedName>
        <fullName evidence="2">Uncharacterized protein</fullName>
    </submittedName>
</protein>
<dbReference type="AlphaFoldDB" id="A0AAC9NTW8"/>